<dbReference type="CDD" id="cd16355">
    <property type="entry name" value="VOC_like"/>
    <property type="match status" value="1"/>
</dbReference>
<name>A0A932A5Y1_9BACT</name>
<evidence type="ECO:0000313" key="3">
    <source>
        <dbReference type="Proteomes" id="UP000779809"/>
    </source>
</evidence>
<evidence type="ECO:0000313" key="2">
    <source>
        <dbReference type="EMBL" id="MBI2677286.1"/>
    </source>
</evidence>
<comment type="caution">
    <text evidence="2">The sequence shown here is derived from an EMBL/GenBank/DDBJ whole genome shotgun (WGS) entry which is preliminary data.</text>
</comment>
<dbReference type="Pfam" id="PF00903">
    <property type="entry name" value="Glyoxalase"/>
    <property type="match status" value="1"/>
</dbReference>
<dbReference type="EMBL" id="JACPNR010000002">
    <property type="protein sequence ID" value="MBI2677286.1"/>
    <property type="molecule type" value="Genomic_DNA"/>
</dbReference>
<organism evidence="2 3">
    <name type="scientific">Candidatus Korobacter versatilis</name>
    <dbReference type="NCBI Taxonomy" id="658062"/>
    <lineage>
        <taxon>Bacteria</taxon>
        <taxon>Pseudomonadati</taxon>
        <taxon>Acidobacteriota</taxon>
        <taxon>Terriglobia</taxon>
        <taxon>Terriglobales</taxon>
        <taxon>Candidatus Korobacteraceae</taxon>
        <taxon>Candidatus Korobacter</taxon>
    </lineage>
</organism>
<sequence>MRVEGITPILNVSDIQATFAWFEKWGWKKLWDWGTPPSFGAVGSGNAEIFLCLGGQGGRGKGKNPATFGPNGDQTADKGAWMSVFVDDVDAVHRVCVAAGLDVTHPPTNHEWGVREMHLRHPDGHVFRVGTGTGEHED</sequence>
<reference evidence="2" key="1">
    <citation type="submission" date="2020-07" db="EMBL/GenBank/DDBJ databases">
        <title>Huge and variable diversity of episymbiotic CPR bacteria and DPANN archaea in groundwater ecosystems.</title>
        <authorList>
            <person name="He C.Y."/>
            <person name="Keren R."/>
            <person name="Whittaker M."/>
            <person name="Farag I.F."/>
            <person name="Doudna J."/>
            <person name="Cate J.H.D."/>
            <person name="Banfield J.F."/>
        </authorList>
    </citation>
    <scope>NUCLEOTIDE SEQUENCE</scope>
    <source>
        <strain evidence="2">NC_groundwater_580_Pr5_B-0.1um_64_19</strain>
    </source>
</reference>
<dbReference type="SUPFAM" id="SSF54593">
    <property type="entry name" value="Glyoxalase/Bleomycin resistance protein/Dihydroxybiphenyl dioxygenase"/>
    <property type="match status" value="1"/>
</dbReference>
<dbReference type="Proteomes" id="UP000779809">
    <property type="component" value="Unassembled WGS sequence"/>
</dbReference>
<evidence type="ECO:0000259" key="1">
    <source>
        <dbReference type="PROSITE" id="PS51819"/>
    </source>
</evidence>
<dbReference type="InterPro" id="IPR037523">
    <property type="entry name" value="VOC_core"/>
</dbReference>
<dbReference type="AlphaFoldDB" id="A0A932A5Y1"/>
<dbReference type="InterPro" id="IPR004360">
    <property type="entry name" value="Glyas_Fos-R_dOase_dom"/>
</dbReference>
<dbReference type="PROSITE" id="PS51819">
    <property type="entry name" value="VOC"/>
    <property type="match status" value="1"/>
</dbReference>
<accession>A0A932A5Y1</accession>
<dbReference type="InterPro" id="IPR029068">
    <property type="entry name" value="Glyas_Bleomycin-R_OHBP_Dase"/>
</dbReference>
<gene>
    <name evidence="2" type="ORF">HYX28_00735</name>
</gene>
<protein>
    <submittedName>
        <fullName evidence="2">Bleomycin resistance family protein</fullName>
    </submittedName>
</protein>
<dbReference type="Gene3D" id="3.10.180.10">
    <property type="entry name" value="2,3-Dihydroxybiphenyl 1,2-Dioxygenase, domain 1"/>
    <property type="match status" value="1"/>
</dbReference>
<feature type="domain" description="VOC" evidence="1">
    <location>
        <begin position="2"/>
        <end position="132"/>
    </location>
</feature>
<proteinExistence type="predicted"/>